<name>A0A6J5MPI8_9CAUD</name>
<dbReference type="InterPro" id="IPR045709">
    <property type="entry name" value="DUF6065"/>
</dbReference>
<organism evidence="1">
    <name type="scientific">uncultured Caudovirales phage</name>
    <dbReference type="NCBI Taxonomy" id="2100421"/>
    <lineage>
        <taxon>Viruses</taxon>
        <taxon>Duplodnaviria</taxon>
        <taxon>Heunggongvirae</taxon>
        <taxon>Uroviricota</taxon>
        <taxon>Caudoviricetes</taxon>
        <taxon>Peduoviridae</taxon>
        <taxon>Maltschvirus</taxon>
        <taxon>Maltschvirus maltsch</taxon>
    </lineage>
</organism>
<dbReference type="EMBL" id="LR796666">
    <property type="protein sequence ID" value="CAB4158263.1"/>
    <property type="molecule type" value="Genomic_DNA"/>
</dbReference>
<reference evidence="1" key="1">
    <citation type="submission" date="2020-04" db="EMBL/GenBank/DDBJ databases">
        <authorList>
            <person name="Chiriac C."/>
            <person name="Salcher M."/>
            <person name="Ghai R."/>
            <person name="Kavagutti S V."/>
        </authorList>
    </citation>
    <scope>NUCLEOTIDE SEQUENCE</scope>
</reference>
<evidence type="ECO:0000313" key="1">
    <source>
        <dbReference type="EMBL" id="CAB4147587.1"/>
    </source>
</evidence>
<evidence type="ECO:0000313" key="2">
    <source>
        <dbReference type="EMBL" id="CAB4158263.1"/>
    </source>
</evidence>
<sequence length="231" mass="26115">MPVVKEASVKRDFLDETDKSHGYHCQPITTSNLHGWDFILPQDVEVIWDGVSSSSSTHVQILKGNTLESGNVLADSLTANGTVTFHLNAFIETDPDHFVFLQGPPNYFLDGAKPMTALVRSDWYRHTGAQFCWKITTPNKPILFKKGTPIARIMNYPIGLLESTSLYVEPAPEKYRQESNLYNAERQAFYKANPGKWPLLYKKTKTSMREESLPHLSTPYRPAASKPIINE</sequence>
<protein>
    <submittedName>
        <fullName evidence="1">Uncharacterized protein</fullName>
    </submittedName>
</protein>
<gene>
    <name evidence="1" type="ORF">UFOVP429_36</name>
    <name evidence="2" type="ORF">UFOVP696_131</name>
</gene>
<dbReference type="Pfam" id="PF19541">
    <property type="entry name" value="DUF6065"/>
    <property type="match status" value="1"/>
</dbReference>
<proteinExistence type="predicted"/>
<accession>A0A6J5MPI8</accession>
<dbReference type="EMBL" id="LR796484">
    <property type="protein sequence ID" value="CAB4147587.1"/>
    <property type="molecule type" value="Genomic_DNA"/>
</dbReference>